<name>A0A0F9I3A2_9ZZZZ</name>
<evidence type="ECO:0000313" key="1">
    <source>
        <dbReference type="EMBL" id="KKM22071.1"/>
    </source>
</evidence>
<gene>
    <name evidence="1" type="ORF">LCGC14_1629070</name>
</gene>
<dbReference type="EMBL" id="LAZR01013413">
    <property type="protein sequence ID" value="KKM22071.1"/>
    <property type="molecule type" value="Genomic_DNA"/>
</dbReference>
<proteinExistence type="predicted"/>
<comment type="caution">
    <text evidence="1">The sequence shown here is derived from an EMBL/GenBank/DDBJ whole genome shotgun (WGS) entry which is preliminary data.</text>
</comment>
<organism evidence="1">
    <name type="scientific">marine sediment metagenome</name>
    <dbReference type="NCBI Taxonomy" id="412755"/>
    <lineage>
        <taxon>unclassified sequences</taxon>
        <taxon>metagenomes</taxon>
        <taxon>ecological metagenomes</taxon>
    </lineage>
</organism>
<reference evidence="1" key="1">
    <citation type="journal article" date="2015" name="Nature">
        <title>Complex archaea that bridge the gap between prokaryotes and eukaryotes.</title>
        <authorList>
            <person name="Spang A."/>
            <person name="Saw J.H."/>
            <person name="Jorgensen S.L."/>
            <person name="Zaremba-Niedzwiedzka K."/>
            <person name="Martijn J."/>
            <person name="Lind A.E."/>
            <person name="van Eijk R."/>
            <person name="Schleper C."/>
            <person name="Guy L."/>
            <person name="Ettema T.J."/>
        </authorList>
    </citation>
    <scope>NUCLEOTIDE SEQUENCE</scope>
</reference>
<protein>
    <submittedName>
        <fullName evidence="1">Uncharacterized protein</fullName>
    </submittedName>
</protein>
<sequence>MDLKKNNTSNDVDFDLIDFTFSFPYSSQVQDLIVDLVRRCVIKQTEDGYALSSLGRKYIREQR</sequence>
<dbReference type="AlphaFoldDB" id="A0A0F9I3A2"/>
<accession>A0A0F9I3A2</accession>